<feature type="region of interest" description="Disordered" evidence="5">
    <location>
        <begin position="264"/>
        <end position="298"/>
    </location>
</feature>
<dbReference type="STRING" id="1079859.SAMN04515674_118106"/>
<dbReference type="Proteomes" id="UP000199306">
    <property type="component" value="Unassembled WGS sequence"/>
</dbReference>
<dbReference type="OrthoDB" id="9763897at2"/>
<gene>
    <name evidence="7" type="ORF">SAMN04515674_118106</name>
</gene>
<dbReference type="PANTHER" id="PTHR30329">
    <property type="entry name" value="STATOR ELEMENT OF FLAGELLAR MOTOR COMPLEX"/>
    <property type="match status" value="1"/>
</dbReference>
<proteinExistence type="predicted"/>
<sequence>MSKTRTPWLIALLLWMAASTYWHTCKIKELCDAPVTLPVNEETASVKIPPLKIEDGNALLLTSETNFAHEKSKETVAFEPLQNQLDSLVSYLKANPSKKLNLTGYYASSETNPTKYENLGIARAEFLKDHLVKMGLPADRITTEGKLNDSIEWNPAGTTYGLLDFGFTDAGKSTEENLAQKQKFESVFKPMDLYFQTGSLSYIKTPANAQFLKEAKQFLQEHPDKKLLLTGHTDNVGSEESNLKLSKKRAEELKSLFAKSGISPDQLLTDAKGESSPKATNDTPEGRKENRRVAIVIQ</sequence>
<keyword evidence="2 4" id="KW-0472">Membrane</keyword>
<organism evidence="7 8">
    <name type="scientific">Pseudarcicella hirudinis</name>
    <dbReference type="NCBI Taxonomy" id="1079859"/>
    <lineage>
        <taxon>Bacteria</taxon>
        <taxon>Pseudomonadati</taxon>
        <taxon>Bacteroidota</taxon>
        <taxon>Cytophagia</taxon>
        <taxon>Cytophagales</taxon>
        <taxon>Flectobacillaceae</taxon>
        <taxon>Pseudarcicella</taxon>
    </lineage>
</organism>
<dbReference type="AlphaFoldDB" id="A0A1I5YG10"/>
<dbReference type="CDD" id="cd07185">
    <property type="entry name" value="OmpA_C-like"/>
    <property type="match status" value="1"/>
</dbReference>
<reference evidence="7 8" key="1">
    <citation type="submission" date="2016-10" db="EMBL/GenBank/DDBJ databases">
        <authorList>
            <person name="de Groot N.N."/>
        </authorList>
    </citation>
    <scope>NUCLEOTIDE SEQUENCE [LARGE SCALE GENOMIC DNA]</scope>
    <source>
        <strain evidence="8">E92,LMG 26720,CCM 7988</strain>
    </source>
</reference>
<evidence type="ECO:0000259" key="6">
    <source>
        <dbReference type="PROSITE" id="PS51123"/>
    </source>
</evidence>
<dbReference type="GO" id="GO:0009279">
    <property type="term" value="C:cell outer membrane"/>
    <property type="evidence" value="ECO:0007669"/>
    <property type="project" value="UniProtKB-SubCell"/>
</dbReference>
<keyword evidence="3" id="KW-0998">Cell outer membrane</keyword>
<evidence type="ECO:0000256" key="5">
    <source>
        <dbReference type="SAM" id="MobiDB-lite"/>
    </source>
</evidence>
<feature type="domain" description="OmpA-like" evidence="6">
    <location>
        <begin position="182"/>
        <end position="298"/>
    </location>
</feature>
<dbReference type="SUPFAM" id="SSF103088">
    <property type="entry name" value="OmpA-like"/>
    <property type="match status" value="2"/>
</dbReference>
<evidence type="ECO:0000256" key="3">
    <source>
        <dbReference type="ARBA" id="ARBA00023237"/>
    </source>
</evidence>
<dbReference type="InterPro" id="IPR050330">
    <property type="entry name" value="Bact_OuterMem_StrucFunc"/>
</dbReference>
<keyword evidence="8" id="KW-1185">Reference proteome</keyword>
<dbReference type="Gene3D" id="3.30.1330.60">
    <property type="entry name" value="OmpA-like domain"/>
    <property type="match status" value="2"/>
</dbReference>
<dbReference type="Pfam" id="PF00691">
    <property type="entry name" value="OmpA"/>
    <property type="match status" value="2"/>
</dbReference>
<dbReference type="RefSeq" id="WP_092019464.1">
    <property type="nucleotide sequence ID" value="NZ_FOXH01000018.1"/>
</dbReference>
<dbReference type="PANTHER" id="PTHR30329:SF21">
    <property type="entry name" value="LIPOPROTEIN YIAD-RELATED"/>
    <property type="match status" value="1"/>
</dbReference>
<evidence type="ECO:0000313" key="7">
    <source>
        <dbReference type="EMBL" id="SFQ43113.1"/>
    </source>
</evidence>
<dbReference type="EMBL" id="FOXH01000018">
    <property type="protein sequence ID" value="SFQ43113.1"/>
    <property type="molecule type" value="Genomic_DNA"/>
</dbReference>
<name>A0A1I5YG10_9BACT</name>
<dbReference type="InterPro" id="IPR006664">
    <property type="entry name" value="OMP_bac"/>
</dbReference>
<evidence type="ECO:0000313" key="8">
    <source>
        <dbReference type="Proteomes" id="UP000199306"/>
    </source>
</evidence>
<evidence type="ECO:0000256" key="4">
    <source>
        <dbReference type="PROSITE-ProRule" id="PRU00473"/>
    </source>
</evidence>
<evidence type="ECO:0000256" key="1">
    <source>
        <dbReference type="ARBA" id="ARBA00004442"/>
    </source>
</evidence>
<comment type="subcellular location">
    <subcellularLocation>
        <location evidence="1">Cell outer membrane</location>
    </subcellularLocation>
</comment>
<evidence type="ECO:0000256" key="2">
    <source>
        <dbReference type="ARBA" id="ARBA00023136"/>
    </source>
</evidence>
<protein>
    <submittedName>
        <fullName evidence="7">OmpA-OmpF porin, OOP family</fullName>
    </submittedName>
</protein>
<dbReference type="InterPro" id="IPR036737">
    <property type="entry name" value="OmpA-like_sf"/>
</dbReference>
<accession>A0A1I5YG10</accession>
<dbReference type="PROSITE" id="PS51123">
    <property type="entry name" value="OMPA_2"/>
    <property type="match status" value="1"/>
</dbReference>
<dbReference type="InterPro" id="IPR006665">
    <property type="entry name" value="OmpA-like"/>
</dbReference>
<dbReference type="PRINTS" id="PR01021">
    <property type="entry name" value="OMPADOMAIN"/>
</dbReference>